<reference evidence="1" key="1">
    <citation type="submission" date="2019-04" db="EMBL/GenBank/DDBJ databases">
        <title>Friends and foes A comparative genomics study of 23 Aspergillus species from section Flavi.</title>
        <authorList>
            <consortium name="DOE Joint Genome Institute"/>
            <person name="Kjaerbolling I."/>
            <person name="Vesth T."/>
            <person name="Frisvad J.C."/>
            <person name="Nybo J.L."/>
            <person name="Theobald S."/>
            <person name="Kildgaard S."/>
            <person name="Isbrandt T."/>
            <person name="Kuo A."/>
            <person name="Sato A."/>
            <person name="Lyhne E.K."/>
            <person name="Kogle M.E."/>
            <person name="Wiebenga A."/>
            <person name="Kun R.S."/>
            <person name="Lubbers R.J."/>
            <person name="Makela M.R."/>
            <person name="Barry K."/>
            <person name="Chovatia M."/>
            <person name="Clum A."/>
            <person name="Daum C."/>
            <person name="Haridas S."/>
            <person name="He G."/>
            <person name="LaButti K."/>
            <person name="Lipzen A."/>
            <person name="Mondo S."/>
            <person name="Riley R."/>
            <person name="Salamov A."/>
            <person name="Simmons B.A."/>
            <person name="Magnuson J.K."/>
            <person name="Henrissat B."/>
            <person name="Mortensen U.H."/>
            <person name="Larsen T.O."/>
            <person name="Devries R.P."/>
            <person name="Grigoriev I.V."/>
            <person name="Machida M."/>
            <person name="Baker S.E."/>
            <person name="Andersen M.R."/>
        </authorList>
    </citation>
    <scope>NUCLEOTIDE SEQUENCE [LARGE SCALE GENOMIC DNA]</scope>
    <source>
        <strain evidence="1">CBS 121.62</strain>
    </source>
</reference>
<proteinExistence type="predicted"/>
<name>A0A5N6H3X0_ASPFL</name>
<organism evidence="1">
    <name type="scientific">Aspergillus flavus</name>
    <dbReference type="NCBI Taxonomy" id="5059"/>
    <lineage>
        <taxon>Eukaryota</taxon>
        <taxon>Fungi</taxon>
        <taxon>Dikarya</taxon>
        <taxon>Ascomycota</taxon>
        <taxon>Pezizomycotina</taxon>
        <taxon>Eurotiomycetes</taxon>
        <taxon>Eurotiomycetidae</taxon>
        <taxon>Eurotiales</taxon>
        <taxon>Aspergillaceae</taxon>
        <taxon>Aspergillus</taxon>
        <taxon>Aspergillus subgen. Circumdati</taxon>
    </lineage>
</organism>
<accession>A0A5N6H3X0</accession>
<evidence type="ECO:0000313" key="1">
    <source>
        <dbReference type="EMBL" id="KAB8248209.1"/>
    </source>
</evidence>
<protein>
    <submittedName>
        <fullName evidence="1">Uncharacterized protein</fullName>
    </submittedName>
</protein>
<gene>
    <name evidence="1" type="ORF">BDV35DRAFT_348768</name>
</gene>
<sequence>MGLSGRWLHPRIPPPLLLHFPRLIHVYVRKTLLAFLAADIVCIYHAPMCGVRLERHELRLRVQIAWRKSMIIYIFQAHSSSSESQTAKAPVIH</sequence>
<dbReference type="EMBL" id="ML734582">
    <property type="protein sequence ID" value="KAB8248209.1"/>
    <property type="molecule type" value="Genomic_DNA"/>
</dbReference>
<dbReference type="Proteomes" id="UP000325434">
    <property type="component" value="Unassembled WGS sequence"/>
</dbReference>
<dbReference type="AlphaFoldDB" id="A0A5N6H3X0"/>